<dbReference type="GO" id="GO:0005886">
    <property type="term" value="C:plasma membrane"/>
    <property type="evidence" value="ECO:0007669"/>
    <property type="project" value="UniProtKB-SubCell"/>
</dbReference>
<reference evidence="7 8" key="1">
    <citation type="submission" date="2016-10" db="EMBL/GenBank/DDBJ databases">
        <authorList>
            <person name="de Groot N.N."/>
        </authorList>
    </citation>
    <scope>NUCLEOTIDE SEQUENCE [LARGE SCALE GENOMIC DNA]</scope>
    <source>
        <strain evidence="7 8">DSM 18438</strain>
    </source>
</reference>
<dbReference type="Gene3D" id="2.60.450.10">
    <property type="entry name" value="Lipopolysaccharide (LPS) transport protein A like domain"/>
    <property type="match status" value="1"/>
</dbReference>
<evidence type="ECO:0000313" key="7">
    <source>
        <dbReference type="EMBL" id="SFC03928.1"/>
    </source>
</evidence>
<organism evidence="7 8">
    <name type="scientific">Marinospirillum celere</name>
    <dbReference type="NCBI Taxonomy" id="1122252"/>
    <lineage>
        <taxon>Bacteria</taxon>
        <taxon>Pseudomonadati</taxon>
        <taxon>Pseudomonadota</taxon>
        <taxon>Gammaproteobacteria</taxon>
        <taxon>Oceanospirillales</taxon>
        <taxon>Oceanospirillaceae</taxon>
        <taxon>Marinospirillum</taxon>
    </lineage>
</organism>
<dbReference type="Proteomes" id="UP000199058">
    <property type="component" value="Unassembled WGS sequence"/>
</dbReference>
<keyword evidence="4 6" id="KW-1133">Transmembrane helix</keyword>
<keyword evidence="8" id="KW-1185">Reference proteome</keyword>
<keyword evidence="1 6" id="KW-1003">Cell membrane</keyword>
<evidence type="ECO:0000256" key="1">
    <source>
        <dbReference type="ARBA" id="ARBA00022475"/>
    </source>
</evidence>
<feature type="transmembrane region" description="Helical" evidence="6">
    <location>
        <begin position="20"/>
        <end position="37"/>
    </location>
</feature>
<dbReference type="InterPro" id="IPR052363">
    <property type="entry name" value="LPS_export_LptC"/>
</dbReference>
<dbReference type="AlphaFoldDB" id="A0A1I1G273"/>
<comment type="similarity">
    <text evidence="6">Belongs to the LptC family.</text>
</comment>
<sequence length="210" mass="23701">MKAVTASLQRLLNQPSHRKIGGLVALALLGGWIVWLQDFSQSPPRAQLPQVHGEPDYYLEDATLKRYNAQGRHHQTLEGKVVTHYPNTQLTTVDLPRVHHWSEDGQLWILSALEGEIREDNEIYLQENVRLTPINPDSAYTPEFATQRLWLDTQTETARTPDPVSFSSQGGLTQGLGLFAQLATGQIEILEQVSSEYLTEFTSRNTQEQP</sequence>
<dbReference type="NCBIfam" id="TIGR04409">
    <property type="entry name" value="LptC_YrbK"/>
    <property type="match status" value="1"/>
</dbReference>
<proteinExistence type="inferred from homology"/>
<keyword evidence="2 6" id="KW-0997">Cell inner membrane</keyword>
<comment type="subcellular location">
    <subcellularLocation>
        <location evidence="6">Cell inner membrane</location>
        <topology evidence="6">Single-pass membrane protein</topology>
    </subcellularLocation>
</comment>
<name>A0A1I1G273_9GAMM</name>
<dbReference type="GO" id="GO:0015221">
    <property type="term" value="F:lipopolysaccharide transmembrane transporter activity"/>
    <property type="evidence" value="ECO:0007669"/>
    <property type="project" value="InterPro"/>
</dbReference>
<dbReference type="GO" id="GO:0030288">
    <property type="term" value="C:outer membrane-bounded periplasmic space"/>
    <property type="evidence" value="ECO:0007669"/>
    <property type="project" value="TreeGrafter"/>
</dbReference>
<keyword evidence="5 6" id="KW-0472">Membrane</keyword>
<dbReference type="HAMAP" id="MF_01915">
    <property type="entry name" value="LPS_assembly_LptC"/>
    <property type="match status" value="1"/>
</dbReference>
<dbReference type="Pfam" id="PF06835">
    <property type="entry name" value="LptC"/>
    <property type="match status" value="1"/>
</dbReference>
<dbReference type="InterPro" id="IPR010664">
    <property type="entry name" value="LipoPS_assembly_LptC-rel"/>
</dbReference>
<keyword evidence="3 6" id="KW-0812">Transmembrane</keyword>
<evidence type="ECO:0000256" key="2">
    <source>
        <dbReference type="ARBA" id="ARBA00022519"/>
    </source>
</evidence>
<dbReference type="PANTHER" id="PTHR37481">
    <property type="entry name" value="LIPOPOLYSACCHARIDE EXPORT SYSTEM PROTEIN LPTC"/>
    <property type="match status" value="1"/>
</dbReference>
<dbReference type="PANTHER" id="PTHR37481:SF1">
    <property type="entry name" value="LIPOPOLYSACCHARIDE EXPORT SYSTEM PROTEIN LPTC"/>
    <property type="match status" value="1"/>
</dbReference>
<dbReference type="RefSeq" id="WP_091960799.1">
    <property type="nucleotide sequence ID" value="NZ_FOLH01000002.1"/>
</dbReference>
<gene>
    <name evidence="6" type="primary">lptC</name>
    <name evidence="7" type="ORF">SAMN05660443_1264</name>
</gene>
<dbReference type="GO" id="GO:0043165">
    <property type="term" value="P:Gram-negative-bacterium-type cell outer membrane assembly"/>
    <property type="evidence" value="ECO:0007669"/>
    <property type="project" value="UniProtKB-UniRule"/>
</dbReference>
<dbReference type="STRING" id="1122252.SAMN05660443_1264"/>
<dbReference type="InterPro" id="IPR026265">
    <property type="entry name" value="LptC"/>
</dbReference>
<evidence type="ECO:0000313" key="8">
    <source>
        <dbReference type="Proteomes" id="UP000199058"/>
    </source>
</evidence>
<evidence type="ECO:0000256" key="5">
    <source>
        <dbReference type="ARBA" id="ARBA00023136"/>
    </source>
</evidence>
<dbReference type="EMBL" id="FOLH01000002">
    <property type="protein sequence ID" value="SFC03928.1"/>
    <property type="molecule type" value="Genomic_DNA"/>
</dbReference>
<dbReference type="GO" id="GO:0017089">
    <property type="term" value="F:glycolipid transfer activity"/>
    <property type="evidence" value="ECO:0007669"/>
    <property type="project" value="TreeGrafter"/>
</dbReference>
<dbReference type="OrthoDB" id="6118108at2"/>
<comment type="subunit">
    <text evidence="6">Component of the lipopolysaccharide transport and assembly complex. Interacts with LptA and the LptBFG transporter complex.</text>
</comment>
<evidence type="ECO:0000256" key="6">
    <source>
        <dbReference type="HAMAP-Rule" id="MF_01915"/>
    </source>
</evidence>
<protein>
    <recommendedName>
        <fullName evidence="6">Lipopolysaccharide export system protein LptC</fullName>
    </recommendedName>
</protein>
<comment type="function">
    <text evidence="6">Involved in the assembly of lipopolysaccharide (LPS). Required for the translocation of LPS from the inner membrane to the outer membrane. Facilitates the transfer of LPS from the inner membrane to the periplasmic protein LptA. Could be a docking site for LptA.</text>
</comment>
<accession>A0A1I1G273</accession>
<evidence type="ECO:0000256" key="3">
    <source>
        <dbReference type="ARBA" id="ARBA00022692"/>
    </source>
</evidence>
<evidence type="ECO:0000256" key="4">
    <source>
        <dbReference type="ARBA" id="ARBA00022989"/>
    </source>
</evidence>